<dbReference type="SMART" id="SM00448">
    <property type="entry name" value="REC"/>
    <property type="match status" value="1"/>
</dbReference>
<accession>B1G6Y2</accession>
<organism evidence="4 5">
    <name type="scientific">Paraburkholderia graminis (strain ATCC 700544 / DSM 17151 / LMG 18924 / NCIMB 13744 / C4D1M)</name>
    <dbReference type="NCBI Taxonomy" id="396598"/>
    <lineage>
        <taxon>Bacteria</taxon>
        <taxon>Pseudomonadati</taxon>
        <taxon>Pseudomonadota</taxon>
        <taxon>Betaproteobacteria</taxon>
        <taxon>Burkholderiales</taxon>
        <taxon>Burkholderiaceae</taxon>
        <taxon>Paraburkholderia</taxon>
    </lineage>
</organism>
<dbReference type="OrthoDB" id="9131147at2"/>
<dbReference type="PANTHER" id="PTHR44591:SF3">
    <property type="entry name" value="RESPONSE REGULATORY DOMAIN-CONTAINING PROTEIN"/>
    <property type="match status" value="1"/>
</dbReference>
<protein>
    <submittedName>
        <fullName evidence="4">Response regulator receiver protein</fullName>
    </submittedName>
</protein>
<dbReference type="SUPFAM" id="SSF52172">
    <property type="entry name" value="CheY-like"/>
    <property type="match status" value="1"/>
</dbReference>
<name>B1G6Y2_PARG4</name>
<dbReference type="Gene3D" id="3.40.50.2300">
    <property type="match status" value="1"/>
</dbReference>
<dbReference type="GO" id="GO:0000160">
    <property type="term" value="P:phosphorelay signal transduction system"/>
    <property type="evidence" value="ECO:0007669"/>
    <property type="project" value="InterPro"/>
</dbReference>
<evidence type="ECO:0000256" key="2">
    <source>
        <dbReference type="PROSITE-ProRule" id="PRU00169"/>
    </source>
</evidence>
<dbReference type="EMBL" id="ABLD01000020">
    <property type="protein sequence ID" value="EDT08202.1"/>
    <property type="molecule type" value="Genomic_DNA"/>
</dbReference>
<evidence type="ECO:0000313" key="5">
    <source>
        <dbReference type="Proteomes" id="UP000005045"/>
    </source>
</evidence>
<dbReference type="RefSeq" id="WP_006051697.1">
    <property type="nucleotide sequence ID" value="NZ_ABLD01000020.1"/>
</dbReference>
<dbReference type="CDD" id="cd17546">
    <property type="entry name" value="REC_hyHK_CKI1_RcsC-like"/>
    <property type="match status" value="1"/>
</dbReference>
<dbReference type="Proteomes" id="UP000005045">
    <property type="component" value="Unassembled WGS sequence"/>
</dbReference>
<feature type="modified residue" description="4-aspartylphosphate" evidence="2">
    <location>
        <position position="76"/>
    </location>
</feature>
<keyword evidence="1 2" id="KW-0597">Phosphoprotein</keyword>
<sequence length="144" mass="16005">MKFANLFHPAPRPWTARRVAVNGARLRVLIVDDNHDAALALAAYLSLEDFESRAVFGGDDAVELGIAWSPHVVLMDISMPRCNGYEAARALRRDPRTEGIAIIAHTAFDKIEVRQHLSDSEFDGYVQKGWPPSQLVALITKLAR</sequence>
<comment type="caution">
    <text evidence="4">The sequence shown here is derived from an EMBL/GenBank/DDBJ whole genome shotgun (WGS) entry which is preliminary data.</text>
</comment>
<proteinExistence type="predicted"/>
<keyword evidence="5" id="KW-1185">Reference proteome</keyword>
<evidence type="ECO:0000313" key="4">
    <source>
        <dbReference type="EMBL" id="EDT08202.1"/>
    </source>
</evidence>
<dbReference type="InterPro" id="IPR001789">
    <property type="entry name" value="Sig_transdc_resp-reg_receiver"/>
</dbReference>
<evidence type="ECO:0000256" key="1">
    <source>
        <dbReference type="ARBA" id="ARBA00022553"/>
    </source>
</evidence>
<dbReference type="InterPro" id="IPR011006">
    <property type="entry name" value="CheY-like_superfamily"/>
</dbReference>
<dbReference type="Pfam" id="PF00072">
    <property type="entry name" value="Response_reg"/>
    <property type="match status" value="1"/>
</dbReference>
<dbReference type="AlphaFoldDB" id="B1G6Y2"/>
<dbReference type="PANTHER" id="PTHR44591">
    <property type="entry name" value="STRESS RESPONSE REGULATOR PROTEIN 1"/>
    <property type="match status" value="1"/>
</dbReference>
<feature type="domain" description="Response regulatory" evidence="3">
    <location>
        <begin position="27"/>
        <end position="143"/>
    </location>
</feature>
<evidence type="ECO:0000259" key="3">
    <source>
        <dbReference type="PROSITE" id="PS50110"/>
    </source>
</evidence>
<reference evidence="4 5" key="1">
    <citation type="submission" date="2008-03" db="EMBL/GenBank/DDBJ databases">
        <title>Sequencing of the draft genome and assembly of Burkholderia graminis C4D1M.</title>
        <authorList>
            <consortium name="US DOE Joint Genome Institute (JGI-PGF)"/>
            <person name="Copeland A."/>
            <person name="Lucas S."/>
            <person name="Lapidus A."/>
            <person name="Glavina del Rio T."/>
            <person name="Dalin E."/>
            <person name="Tice H."/>
            <person name="Bruce D."/>
            <person name="Goodwin L."/>
            <person name="Pitluck S."/>
            <person name="Larimer F."/>
            <person name="Land M.L."/>
            <person name="Hauser L."/>
            <person name="Tiedje J."/>
            <person name="Richardson P."/>
        </authorList>
    </citation>
    <scope>NUCLEOTIDE SEQUENCE [LARGE SCALE GENOMIC DNA]</scope>
    <source>
        <strain evidence="5">ATCC 700544 / DSM 17151 / LMG 18924 / NCIMB 13744 / C4D1M</strain>
    </source>
</reference>
<dbReference type="InterPro" id="IPR050595">
    <property type="entry name" value="Bact_response_regulator"/>
</dbReference>
<dbReference type="PROSITE" id="PS50110">
    <property type="entry name" value="RESPONSE_REGULATORY"/>
    <property type="match status" value="1"/>
</dbReference>
<gene>
    <name evidence="4" type="ORF">BgramDRAFT_5128</name>
</gene>